<dbReference type="EC" id="2.7.7.49" evidence="1"/>
<accession>A0A5S6QNU4</accession>
<dbReference type="InterPro" id="IPR043128">
    <property type="entry name" value="Rev_trsase/Diguanyl_cyclase"/>
</dbReference>
<keyword evidence="5" id="KW-0255">Endonuclease</keyword>
<keyword evidence="7" id="KW-0695">RNA-directed DNA polymerase</keyword>
<dbReference type="WBParaSite" id="TMUE_2000008853.1">
    <property type="protein sequence ID" value="TMUE_2000008853.1"/>
    <property type="gene ID" value="WBGene00300432"/>
</dbReference>
<dbReference type="Pfam" id="PF00078">
    <property type="entry name" value="RVT_1"/>
    <property type="match status" value="1"/>
</dbReference>
<dbReference type="InterPro" id="IPR041588">
    <property type="entry name" value="Integrase_H2C2"/>
</dbReference>
<dbReference type="Gene3D" id="1.10.340.70">
    <property type="match status" value="1"/>
</dbReference>
<evidence type="ECO:0000256" key="6">
    <source>
        <dbReference type="ARBA" id="ARBA00022801"/>
    </source>
</evidence>
<reference evidence="11" key="1">
    <citation type="submission" date="2019-12" db="UniProtKB">
        <authorList>
            <consortium name="WormBaseParasite"/>
        </authorList>
    </citation>
    <scope>IDENTIFICATION</scope>
</reference>
<dbReference type="PANTHER" id="PTHR37984">
    <property type="entry name" value="PROTEIN CBG26694"/>
    <property type="match status" value="1"/>
</dbReference>
<dbReference type="InterPro" id="IPR050951">
    <property type="entry name" value="Retrovirus_Pol_polyprotein"/>
</dbReference>
<dbReference type="Pfam" id="PF17919">
    <property type="entry name" value="RT_RNaseH_2"/>
    <property type="match status" value="1"/>
</dbReference>
<dbReference type="AlphaFoldDB" id="A0A5S6QNU4"/>
<keyword evidence="10" id="KW-1185">Reference proteome</keyword>
<dbReference type="InterPro" id="IPR041373">
    <property type="entry name" value="RT_RNaseH"/>
</dbReference>
<keyword evidence="6" id="KW-0378">Hydrolase</keyword>
<evidence type="ECO:0000256" key="3">
    <source>
        <dbReference type="ARBA" id="ARBA00022695"/>
    </source>
</evidence>
<evidence type="ECO:0000256" key="2">
    <source>
        <dbReference type="ARBA" id="ARBA00022679"/>
    </source>
</evidence>
<dbReference type="PROSITE" id="PS50878">
    <property type="entry name" value="RT_POL"/>
    <property type="match status" value="1"/>
</dbReference>
<keyword evidence="3" id="KW-0548">Nucleotidyltransferase</keyword>
<keyword evidence="4" id="KW-0540">Nuclease</keyword>
<sequence>MLSGIKGAVAYLDDVIVVGRTEQEHRNNLESVFKRIGEFGFCVRPEKCILFLPSIKYLGFVVERNGRRPDPDKISTIKRMPAPSDQASLRSFLGLVNYYGTFVHELSKIRSPLDALLRKGARWKWSAECQQAFDHVKEILESDLLLTHYDPNKKIIVAADASNHGIGAVIMHRFADGTEKAICHASRTLTNAEQKYSQIEKEALGLVFAVKKFHRMIPLGLVFAVKKFHRMIHGRRFTLLTDHKPLLAVFGSKKGVPMYTANRLERWATTLLGYDFTIEYRSTEKFGQADALSRLVDKHAVAEEDVVIAAINAKDDIRRCLSDSIHSFPVTSELISRATAEESVLTELMKCIVDNWAKPPESKHLQPFFNRRNALSVLEGCIMMTDRMVIPKRLQPAILRQLPHGHPGIVRMKAIARSYIYWPGLDMEIETVVRSCDKCAAVAKAPVKTELASWPLPEKPWSRIHVDYAGPMDGQYFLVVVDA</sequence>
<evidence type="ECO:0000256" key="1">
    <source>
        <dbReference type="ARBA" id="ARBA00012493"/>
    </source>
</evidence>
<dbReference type="Proteomes" id="UP000046395">
    <property type="component" value="Unassembled WGS sequence"/>
</dbReference>
<proteinExistence type="predicted"/>
<dbReference type="Pfam" id="PF17917">
    <property type="entry name" value="RT_RNaseH"/>
    <property type="match status" value="1"/>
</dbReference>
<name>A0A5S6QNU4_TRIMR</name>
<dbReference type="InterPro" id="IPR043502">
    <property type="entry name" value="DNA/RNA_pol_sf"/>
</dbReference>
<protein>
    <recommendedName>
        <fullName evidence="1">RNA-directed DNA polymerase</fullName>
        <ecNumber evidence="1">2.7.7.49</ecNumber>
    </recommendedName>
</protein>
<dbReference type="InterPro" id="IPR041577">
    <property type="entry name" value="RT_RNaseH_2"/>
</dbReference>
<organism evidence="10 11">
    <name type="scientific">Trichuris muris</name>
    <name type="common">Mouse whipworm</name>
    <dbReference type="NCBI Taxonomy" id="70415"/>
    <lineage>
        <taxon>Eukaryota</taxon>
        <taxon>Metazoa</taxon>
        <taxon>Ecdysozoa</taxon>
        <taxon>Nematoda</taxon>
        <taxon>Enoplea</taxon>
        <taxon>Dorylaimia</taxon>
        <taxon>Trichinellida</taxon>
        <taxon>Trichuridae</taxon>
        <taxon>Trichuris</taxon>
    </lineage>
</organism>
<dbReference type="PANTHER" id="PTHR37984:SF5">
    <property type="entry name" value="PROTEIN NYNRIN-LIKE"/>
    <property type="match status" value="1"/>
</dbReference>
<evidence type="ECO:0000259" key="9">
    <source>
        <dbReference type="PROSITE" id="PS50878"/>
    </source>
</evidence>
<dbReference type="GO" id="GO:0003964">
    <property type="term" value="F:RNA-directed DNA polymerase activity"/>
    <property type="evidence" value="ECO:0007669"/>
    <property type="project" value="UniProtKB-KW"/>
</dbReference>
<dbReference type="Pfam" id="PF17921">
    <property type="entry name" value="Integrase_H2C2"/>
    <property type="match status" value="1"/>
</dbReference>
<feature type="domain" description="Reverse transcriptase" evidence="9">
    <location>
        <begin position="1"/>
        <end position="62"/>
    </location>
</feature>
<dbReference type="GO" id="GO:0004519">
    <property type="term" value="F:endonuclease activity"/>
    <property type="evidence" value="ECO:0007669"/>
    <property type="project" value="UniProtKB-KW"/>
</dbReference>
<dbReference type="Gene3D" id="3.30.70.270">
    <property type="match status" value="2"/>
</dbReference>
<evidence type="ECO:0000256" key="7">
    <source>
        <dbReference type="ARBA" id="ARBA00022918"/>
    </source>
</evidence>
<keyword evidence="8" id="KW-0511">Multifunctional enzyme</keyword>
<evidence type="ECO:0000256" key="4">
    <source>
        <dbReference type="ARBA" id="ARBA00022722"/>
    </source>
</evidence>
<dbReference type="GO" id="GO:0016787">
    <property type="term" value="F:hydrolase activity"/>
    <property type="evidence" value="ECO:0007669"/>
    <property type="project" value="UniProtKB-KW"/>
</dbReference>
<evidence type="ECO:0000256" key="5">
    <source>
        <dbReference type="ARBA" id="ARBA00022759"/>
    </source>
</evidence>
<evidence type="ECO:0000256" key="8">
    <source>
        <dbReference type="ARBA" id="ARBA00023268"/>
    </source>
</evidence>
<dbReference type="InterPro" id="IPR000477">
    <property type="entry name" value="RT_dom"/>
</dbReference>
<dbReference type="SUPFAM" id="SSF56672">
    <property type="entry name" value="DNA/RNA polymerases"/>
    <property type="match status" value="1"/>
</dbReference>
<keyword evidence="2" id="KW-0808">Transferase</keyword>
<dbReference type="CDD" id="cd09274">
    <property type="entry name" value="RNase_HI_RT_Ty3"/>
    <property type="match status" value="1"/>
</dbReference>
<evidence type="ECO:0000313" key="10">
    <source>
        <dbReference type="Proteomes" id="UP000046395"/>
    </source>
</evidence>
<dbReference type="FunFam" id="1.10.340.70:FF:000003">
    <property type="entry name" value="Protein CBG25708"/>
    <property type="match status" value="1"/>
</dbReference>
<dbReference type="FunFam" id="3.30.70.270:FF:000020">
    <property type="entry name" value="Transposon Tf2-6 polyprotein-like Protein"/>
    <property type="match status" value="1"/>
</dbReference>
<evidence type="ECO:0000313" key="11">
    <source>
        <dbReference type="WBParaSite" id="TMUE_2000008853.1"/>
    </source>
</evidence>
<dbReference type="FunFam" id="3.10.20.370:FF:000001">
    <property type="entry name" value="Retrovirus-related Pol polyprotein from transposon 17.6-like protein"/>
    <property type="match status" value="1"/>
</dbReference>
<dbReference type="STRING" id="70415.A0A5S6QNU4"/>